<evidence type="ECO:0000313" key="1">
    <source>
        <dbReference type="EMBL" id="KAK9829247.1"/>
    </source>
</evidence>
<comment type="caution">
    <text evidence="1">The sequence shown here is derived from an EMBL/GenBank/DDBJ whole genome shotgun (WGS) entry which is preliminary data.</text>
</comment>
<proteinExistence type="predicted"/>
<name>A0AAW1R7E0_9CHLO</name>
<evidence type="ECO:0000313" key="2">
    <source>
        <dbReference type="Proteomes" id="UP001489004"/>
    </source>
</evidence>
<reference evidence="1 2" key="1">
    <citation type="journal article" date="2024" name="Nat. Commun.">
        <title>Phylogenomics reveals the evolutionary origins of lichenization in chlorophyte algae.</title>
        <authorList>
            <person name="Puginier C."/>
            <person name="Libourel C."/>
            <person name="Otte J."/>
            <person name="Skaloud P."/>
            <person name="Haon M."/>
            <person name="Grisel S."/>
            <person name="Petersen M."/>
            <person name="Berrin J.G."/>
            <person name="Delaux P.M."/>
            <person name="Dal Grande F."/>
            <person name="Keller J."/>
        </authorList>
    </citation>
    <scope>NUCLEOTIDE SEQUENCE [LARGE SCALE GENOMIC DNA]</scope>
    <source>
        <strain evidence="1 2">SAG 2043</strain>
    </source>
</reference>
<dbReference type="EMBL" id="JALJOR010000001">
    <property type="protein sequence ID" value="KAK9829247.1"/>
    <property type="molecule type" value="Genomic_DNA"/>
</dbReference>
<organism evidence="1 2">
    <name type="scientific">[Myrmecia] bisecta</name>
    <dbReference type="NCBI Taxonomy" id="41462"/>
    <lineage>
        <taxon>Eukaryota</taxon>
        <taxon>Viridiplantae</taxon>
        <taxon>Chlorophyta</taxon>
        <taxon>core chlorophytes</taxon>
        <taxon>Trebouxiophyceae</taxon>
        <taxon>Trebouxiales</taxon>
        <taxon>Trebouxiaceae</taxon>
        <taxon>Myrmecia</taxon>
    </lineage>
</organism>
<accession>A0AAW1R7E0</accession>
<dbReference type="Proteomes" id="UP001489004">
    <property type="component" value="Unassembled WGS sequence"/>
</dbReference>
<protein>
    <submittedName>
        <fullName evidence="1">Uncharacterized protein</fullName>
    </submittedName>
</protein>
<gene>
    <name evidence="1" type="ORF">WJX72_004743</name>
</gene>
<dbReference type="AlphaFoldDB" id="A0AAW1R7E0"/>
<keyword evidence="2" id="KW-1185">Reference proteome</keyword>
<sequence>MSTKRSLKNFDDEGHGISRLLRWHADRSSPDSRKACALHVVASARQSPAKLVGWFCHTKDSFLPASG</sequence>